<dbReference type="KEGG" id="whr:OG579_19050"/>
<evidence type="ECO:0000313" key="1">
    <source>
        <dbReference type="EMBL" id="WUM19768.1"/>
    </source>
</evidence>
<dbReference type="Proteomes" id="UP001432128">
    <property type="component" value="Chromosome"/>
</dbReference>
<reference evidence="1 2" key="1">
    <citation type="submission" date="2022-10" db="EMBL/GenBank/DDBJ databases">
        <title>The complete genomes of actinobacterial strains from the NBC collection.</title>
        <authorList>
            <person name="Joergensen T.S."/>
            <person name="Alvarez Arevalo M."/>
            <person name="Sterndorff E.B."/>
            <person name="Faurdal D."/>
            <person name="Vuksanovic O."/>
            <person name="Mourched A.-S."/>
            <person name="Charusanti P."/>
            <person name="Shaw S."/>
            <person name="Blin K."/>
            <person name="Weber T."/>
        </authorList>
    </citation>
    <scope>NUCLEOTIDE SEQUENCE [LARGE SCALE GENOMIC DNA]</scope>
    <source>
        <strain evidence="1 2">NBC_00319</strain>
    </source>
</reference>
<protein>
    <recommendedName>
        <fullName evidence="3">Excreted virulence factor EspC, type VII ESX diderm</fullName>
    </recommendedName>
</protein>
<sequence>MGEVLKADLDAIRALADRQHGSASDVRGIDSAPALAPLGSGLPGSDTALRCGEAATKIADALTEVAGRIDVLAQTNRQAADTIGLADETYAKSISATLNLAP</sequence>
<gene>
    <name evidence="1" type="ORF">OG579_19050</name>
</gene>
<dbReference type="InterPro" id="IPR055586">
    <property type="entry name" value="DUF7162"/>
</dbReference>
<accession>A0AAU4K1B7</accession>
<organism evidence="1 2">
    <name type="scientific">Williamsia herbipolensis</name>
    <dbReference type="NCBI Taxonomy" id="1603258"/>
    <lineage>
        <taxon>Bacteria</taxon>
        <taxon>Bacillati</taxon>
        <taxon>Actinomycetota</taxon>
        <taxon>Actinomycetes</taxon>
        <taxon>Mycobacteriales</taxon>
        <taxon>Nocardiaceae</taxon>
        <taxon>Williamsia</taxon>
    </lineage>
</organism>
<evidence type="ECO:0000313" key="2">
    <source>
        <dbReference type="Proteomes" id="UP001432128"/>
    </source>
</evidence>
<dbReference type="AlphaFoldDB" id="A0AAU4K1B7"/>
<proteinExistence type="predicted"/>
<dbReference type="Pfam" id="PF23721">
    <property type="entry name" value="DUF7162"/>
    <property type="match status" value="1"/>
</dbReference>
<name>A0AAU4K1B7_9NOCA</name>
<keyword evidence="2" id="KW-1185">Reference proteome</keyword>
<evidence type="ECO:0008006" key="3">
    <source>
        <dbReference type="Google" id="ProtNLM"/>
    </source>
</evidence>
<dbReference type="RefSeq" id="WP_328857220.1">
    <property type="nucleotide sequence ID" value="NZ_CP108021.1"/>
</dbReference>
<dbReference type="EMBL" id="CP108021">
    <property type="protein sequence ID" value="WUM19768.1"/>
    <property type="molecule type" value="Genomic_DNA"/>
</dbReference>